<proteinExistence type="predicted"/>
<comment type="caution">
    <text evidence="2">The sequence shown here is derived from an EMBL/GenBank/DDBJ whole genome shotgun (WGS) entry which is preliminary data.</text>
</comment>
<dbReference type="Proteomes" id="UP001595681">
    <property type="component" value="Unassembled WGS sequence"/>
</dbReference>
<dbReference type="Pfam" id="PF22262">
    <property type="entry name" value="DUF6950"/>
    <property type="match status" value="1"/>
</dbReference>
<sequence>MSDDFSYEHWGPGALDPVPPAQRIDLVRRAEATRLTLAKYRSRPFSWADRATCIHLARHHLRNMGHKPPSIPDFRSALGAQKALLRQGHDDLHDLLDSLLPRIAPAQMLVGDLALIDGDGPFDSICVSAGGKLLGWHEDDASGIKPLLALTVPLGAWRV</sequence>
<keyword evidence="3" id="KW-1185">Reference proteome</keyword>
<gene>
    <name evidence="2" type="ORF">ACFOKF_16595</name>
</gene>
<feature type="domain" description="DUF6950" evidence="1">
    <location>
        <begin position="35"/>
        <end position="159"/>
    </location>
</feature>
<accession>A0ABV7NK63</accession>
<dbReference type="EMBL" id="JBHRVU010000004">
    <property type="protein sequence ID" value="MFC3442794.1"/>
    <property type="molecule type" value="Genomic_DNA"/>
</dbReference>
<evidence type="ECO:0000313" key="2">
    <source>
        <dbReference type="EMBL" id="MFC3442794.1"/>
    </source>
</evidence>
<dbReference type="RefSeq" id="WP_380797045.1">
    <property type="nucleotide sequence ID" value="NZ_JBHRVU010000004.1"/>
</dbReference>
<dbReference type="InterPro" id="IPR053802">
    <property type="entry name" value="DUF6950"/>
</dbReference>
<protein>
    <submittedName>
        <fullName evidence="2">DUF6950 family protein</fullName>
    </submittedName>
</protein>
<organism evidence="2 3">
    <name type="scientific">Sphingobium rhizovicinum</name>
    <dbReference type="NCBI Taxonomy" id="432308"/>
    <lineage>
        <taxon>Bacteria</taxon>
        <taxon>Pseudomonadati</taxon>
        <taxon>Pseudomonadota</taxon>
        <taxon>Alphaproteobacteria</taxon>
        <taxon>Sphingomonadales</taxon>
        <taxon>Sphingomonadaceae</taxon>
        <taxon>Sphingobium</taxon>
    </lineage>
</organism>
<evidence type="ECO:0000259" key="1">
    <source>
        <dbReference type="Pfam" id="PF22262"/>
    </source>
</evidence>
<name>A0ABV7NK63_9SPHN</name>
<reference evidence="3" key="1">
    <citation type="journal article" date="2019" name="Int. J. Syst. Evol. Microbiol.">
        <title>The Global Catalogue of Microorganisms (GCM) 10K type strain sequencing project: providing services to taxonomists for standard genome sequencing and annotation.</title>
        <authorList>
            <consortium name="The Broad Institute Genomics Platform"/>
            <consortium name="The Broad Institute Genome Sequencing Center for Infectious Disease"/>
            <person name="Wu L."/>
            <person name="Ma J."/>
        </authorList>
    </citation>
    <scope>NUCLEOTIDE SEQUENCE [LARGE SCALE GENOMIC DNA]</scope>
    <source>
        <strain evidence="3">CCM 7491</strain>
    </source>
</reference>
<evidence type="ECO:0000313" key="3">
    <source>
        <dbReference type="Proteomes" id="UP001595681"/>
    </source>
</evidence>